<dbReference type="Pfam" id="PF10356">
    <property type="entry name" value="RRG7"/>
    <property type="match status" value="2"/>
</dbReference>
<evidence type="ECO:0000256" key="2">
    <source>
        <dbReference type="ARBA" id="ARBA00023128"/>
    </source>
</evidence>
<gene>
    <name evidence="3" type="ORF">FLONG3_6246</name>
</gene>
<accession>A0A395SNX1</accession>
<evidence type="ECO:0008006" key="5">
    <source>
        <dbReference type="Google" id="ProtNLM"/>
    </source>
</evidence>
<dbReference type="PANTHER" id="PTHR28133">
    <property type="entry name" value="REQUIRED FOR RESPIRATORY GROWTH PROTEIN 7, MITOCHONDRIAL"/>
    <property type="match status" value="1"/>
</dbReference>
<keyword evidence="2" id="KW-0496">Mitochondrion</keyword>
<comment type="caution">
    <text evidence="3">The sequence shown here is derived from an EMBL/GenBank/DDBJ whole genome shotgun (WGS) entry which is preliminary data.</text>
</comment>
<dbReference type="OrthoDB" id="20734at2759"/>
<dbReference type="PANTHER" id="PTHR28133:SF1">
    <property type="entry name" value="REQUIRED FOR RESPIRATORY GROWTH PROTEIN 7, MITOCHONDRIAL"/>
    <property type="match status" value="1"/>
</dbReference>
<dbReference type="GO" id="GO:0005739">
    <property type="term" value="C:mitochondrion"/>
    <property type="evidence" value="ECO:0007669"/>
    <property type="project" value="UniProtKB-SubCell"/>
</dbReference>
<protein>
    <recommendedName>
        <fullName evidence="5">Required for respiratory growth protein 7, mitochondrial</fullName>
    </recommendedName>
</protein>
<evidence type="ECO:0000313" key="3">
    <source>
        <dbReference type="EMBL" id="RGP73755.1"/>
    </source>
</evidence>
<dbReference type="InterPro" id="IPR018828">
    <property type="entry name" value="RRG7"/>
</dbReference>
<evidence type="ECO:0000313" key="4">
    <source>
        <dbReference type="Proteomes" id="UP000266234"/>
    </source>
</evidence>
<proteinExistence type="predicted"/>
<sequence>MSILFRGFQNVLRRAVLPSKLASTVVGSRLISKTRSKAPKPSQLIYPAAPSKDHSDLATFLTYVERTSLNKTSTVYRGTHYEYTVADTLSQYGFFLKRVGGQSDRGMDLLGIWTLPSTSQTSKVIIQCKAGARSTSPMYIRELKGAMAVAPPGWRGTDVLGLLVGEKPATKGVQKEINTADVALGYVCCTKEGQVMQLLWNLKAQEMGLDGVSVGVKYGEDKKNQIVLMRGGKMLPLLEKVKIEEENVVDVSVLKQKGEKSDITGS</sequence>
<dbReference type="Proteomes" id="UP000266234">
    <property type="component" value="Unassembled WGS sequence"/>
</dbReference>
<comment type="subcellular location">
    <subcellularLocation>
        <location evidence="1">Mitochondrion</location>
    </subcellularLocation>
</comment>
<organism evidence="3 4">
    <name type="scientific">Fusarium longipes</name>
    <dbReference type="NCBI Taxonomy" id="694270"/>
    <lineage>
        <taxon>Eukaryota</taxon>
        <taxon>Fungi</taxon>
        <taxon>Dikarya</taxon>
        <taxon>Ascomycota</taxon>
        <taxon>Pezizomycotina</taxon>
        <taxon>Sordariomycetes</taxon>
        <taxon>Hypocreomycetidae</taxon>
        <taxon>Hypocreales</taxon>
        <taxon>Nectriaceae</taxon>
        <taxon>Fusarium</taxon>
    </lineage>
</organism>
<name>A0A395SNX1_9HYPO</name>
<keyword evidence="4" id="KW-1185">Reference proteome</keyword>
<dbReference type="AlphaFoldDB" id="A0A395SNX1"/>
<reference evidence="3 4" key="1">
    <citation type="journal article" date="2018" name="PLoS Pathog.">
        <title>Evolution of structural diversity of trichothecenes, a family of toxins produced by plant pathogenic and entomopathogenic fungi.</title>
        <authorList>
            <person name="Proctor R.H."/>
            <person name="McCormick S.P."/>
            <person name="Kim H.S."/>
            <person name="Cardoza R.E."/>
            <person name="Stanley A.M."/>
            <person name="Lindo L."/>
            <person name="Kelly A."/>
            <person name="Brown D.W."/>
            <person name="Lee T."/>
            <person name="Vaughan M.M."/>
            <person name="Alexander N.J."/>
            <person name="Busman M."/>
            <person name="Gutierrez S."/>
        </authorList>
    </citation>
    <scope>NUCLEOTIDE SEQUENCE [LARGE SCALE GENOMIC DNA]</scope>
    <source>
        <strain evidence="3 4">NRRL 20695</strain>
    </source>
</reference>
<dbReference type="EMBL" id="PXOG01000135">
    <property type="protein sequence ID" value="RGP73755.1"/>
    <property type="molecule type" value="Genomic_DNA"/>
</dbReference>
<evidence type="ECO:0000256" key="1">
    <source>
        <dbReference type="ARBA" id="ARBA00004173"/>
    </source>
</evidence>